<protein>
    <recommendedName>
        <fullName evidence="1">DUF5899 domain-containing protein</fullName>
    </recommendedName>
</protein>
<evidence type="ECO:0000259" key="1">
    <source>
        <dbReference type="Pfam" id="PF19251"/>
    </source>
</evidence>
<proteinExistence type="predicted"/>
<dbReference type="InterPro" id="IPR045418">
    <property type="entry name" value="P2_DUF5899"/>
</dbReference>
<reference evidence="2" key="1">
    <citation type="journal article" date="2020" name="Nature">
        <title>Giant virus diversity and host interactions through global metagenomics.</title>
        <authorList>
            <person name="Schulz F."/>
            <person name="Roux S."/>
            <person name="Paez-Espino D."/>
            <person name="Jungbluth S."/>
            <person name="Walsh D.A."/>
            <person name="Denef V.J."/>
            <person name="McMahon K.D."/>
            <person name="Konstantinidis K.T."/>
            <person name="Eloe-Fadrosh E.A."/>
            <person name="Kyrpides N.C."/>
            <person name="Woyke T."/>
        </authorList>
    </citation>
    <scope>NUCLEOTIDE SEQUENCE</scope>
    <source>
        <strain evidence="2">GVMAG-M-3300023179-132</strain>
    </source>
</reference>
<evidence type="ECO:0000313" key="2">
    <source>
        <dbReference type="EMBL" id="QHT23862.1"/>
    </source>
</evidence>
<dbReference type="EMBL" id="MN739735">
    <property type="protein sequence ID" value="QHT23862.1"/>
    <property type="molecule type" value="Genomic_DNA"/>
</dbReference>
<feature type="domain" description="DUF5899" evidence="1">
    <location>
        <begin position="164"/>
        <end position="281"/>
    </location>
</feature>
<organism evidence="2">
    <name type="scientific">viral metagenome</name>
    <dbReference type="NCBI Taxonomy" id="1070528"/>
    <lineage>
        <taxon>unclassified sequences</taxon>
        <taxon>metagenomes</taxon>
        <taxon>organismal metagenomes</taxon>
    </lineage>
</organism>
<sequence length="572" mass="63128">MELVIPFIALGGMYVVSNQKKKNRTIEPYTNIVIPEDRFQVANENDGNNIEEIISTSTTTTDKYFNQNNGVFVPNANQKKAQAYSLTGNFVDVDKFKHNNMVPFNGKKVKGQTYNTNVHESVLDNMVGSGSQIFQKVEQAPMFKPEENIQWSHGVPNQSDFFQSRVNPSLKKNNIKPFESERVGPGLGQGFTSMASGGFNSGMESRDRWLPKNIDEMRVETNPRIEYELRNHEGPADSNIKMRGMIGRVEKQRPDTYFEQDQGRWLTTTGSEKGETLRPEQQMGILRRADSMSNYAGPAVSADIKAGYAPKNFETSRRTQLNGLNVAPSNAVGAGPMNDQQMKGYKNYGTHRSASKQPDTFRSGFGGAIGAVVAPLMDILRPSRKEESIQNIRIYGEAGTSVPQNYVVNPSDVTSTTIRETTMYSPEFNINNQHSSMYVDTHRPVASTQRDSTSANYIGGAGGAGSAYGEMIYNSQRTQNNTKSATIHNRVAPGSMSLFNSNLNVNIVKQDTSPLDYRANAPAAPISMAPSNATYGKTIHRQAVQNDVSRMDGDLLSAFKANPYTHSLSSAV</sequence>
<name>A0A6C0E566_9ZZZZ</name>
<dbReference type="Pfam" id="PF19251">
    <property type="entry name" value="DUF5899"/>
    <property type="match status" value="1"/>
</dbReference>
<dbReference type="AlphaFoldDB" id="A0A6C0E566"/>
<accession>A0A6C0E566</accession>